<keyword evidence="4 7" id="KW-0067">ATP-binding</keyword>
<dbReference type="CDD" id="cd03224">
    <property type="entry name" value="ABC_TM1139_LivF_branched"/>
    <property type="match status" value="1"/>
</dbReference>
<dbReference type="PANTHER" id="PTHR43820:SF4">
    <property type="entry name" value="HIGH-AFFINITY BRANCHED-CHAIN AMINO ACID TRANSPORT ATP-BINDING PROTEIN LIVF"/>
    <property type="match status" value="1"/>
</dbReference>
<evidence type="ECO:0000313" key="8">
    <source>
        <dbReference type="Proteomes" id="UP000614200"/>
    </source>
</evidence>
<dbReference type="PANTHER" id="PTHR43820">
    <property type="entry name" value="HIGH-AFFINITY BRANCHED-CHAIN AMINO ACID TRANSPORT ATP-BINDING PROTEIN LIVF"/>
    <property type="match status" value="1"/>
</dbReference>
<dbReference type="InterPro" id="IPR027417">
    <property type="entry name" value="P-loop_NTPase"/>
</dbReference>
<proteinExistence type="inferred from homology"/>
<evidence type="ECO:0000256" key="1">
    <source>
        <dbReference type="ARBA" id="ARBA00005417"/>
    </source>
</evidence>
<comment type="similarity">
    <text evidence="1">Belongs to the ABC transporter superfamily.</text>
</comment>
<evidence type="ECO:0000256" key="5">
    <source>
        <dbReference type="ARBA" id="ARBA00022970"/>
    </source>
</evidence>
<evidence type="ECO:0000256" key="2">
    <source>
        <dbReference type="ARBA" id="ARBA00022448"/>
    </source>
</evidence>
<evidence type="ECO:0000259" key="6">
    <source>
        <dbReference type="PROSITE" id="PS50893"/>
    </source>
</evidence>
<dbReference type="GO" id="GO:0005524">
    <property type="term" value="F:ATP binding"/>
    <property type="evidence" value="ECO:0007669"/>
    <property type="project" value="UniProtKB-KW"/>
</dbReference>
<evidence type="ECO:0000256" key="3">
    <source>
        <dbReference type="ARBA" id="ARBA00022741"/>
    </source>
</evidence>
<dbReference type="InterPro" id="IPR003439">
    <property type="entry name" value="ABC_transporter-like_ATP-bd"/>
</dbReference>
<dbReference type="InterPro" id="IPR052156">
    <property type="entry name" value="BCAA_Transport_ATP-bd_LivF"/>
</dbReference>
<accession>A0ABR9ZRF5</accession>
<dbReference type="InterPro" id="IPR030660">
    <property type="entry name" value="ABC_branched_ATPase_LivF/BraG"/>
</dbReference>
<dbReference type="Gene3D" id="3.40.50.300">
    <property type="entry name" value="P-loop containing nucleotide triphosphate hydrolases"/>
    <property type="match status" value="1"/>
</dbReference>
<dbReference type="EMBL" id="JADKNH010000004">
    <property type="protein sequence ID" value="MBF4693042.1"/>
    <property type="molecule type" value="Genomic_DNA"/>
</dbReference>
<reference evidence="7 8" key="1">
    <citation type="submission" date="2020-11" db="EMBL/GenBank/DDBJ databases">
        <title>Fusibacter basophilias sp. nov.</title>
        <authorList>
            <person name="Qiu D."/>
        </authorList>
    </citation>
    <scope>NUCLEOTIDE SEQUENCE [LARGE SCALE GENOMIC DNA]</scope>
    <source>
        <strain evidence="7 8">Q10-2</strain>
    </source>
</reference>
<dbReference type="InterPro" id="IPR017871">
    <property type="entry name" value="ABC_transporter-like_CS"/>
</dbReference>
<keyword evidence="8" id="KW-1185">Reference proteome</keyword>
<keyword evidence="3" id="KW-0547">Nucleotide-binding</keyword>
<dbReference type="Proteomes" id="UP000614200">
    <property type="component" value="Unassembled WGS sequence"/>
</dbReference>
<dbReference type="PIRSF" id="PIRSF039137">
    <property type="entry name" value="ABC_branched_ATPase"/>
    <property type="match status" value="1"/>
</dbReference>
<dbReference type="SMART" id="SM00382">
    <property type="entry name" value="AAA"/>
    <property type="match status" value="1"/>
</dbReference>
<organism evidence="7 8">
    <name type="scientific">Fusibacter ferrireducens</name>
    <dbReference type="NCBI Taxonomy" id="2785058"/>
    <lineage>
        <taxon>Bacteria</taxon>
        <taxon>Bacillati</taxon>
        <taxon>Bacillota</taxon>
        <taxon>Clostridia</taxon>
        <taxon>Eubacteriales</taxon>
        <taxon>Eubacteriales Family XII. Incertae Sedis</taxon>
        <taxon>Fusibacter</taxon>
    </lineage>
</organism>
<evidence type="ECO:0000313" key="7">
    <source>
        <dbReference type="EMBL" id="MBF4693042.1"/>
    </source>
</evidence>
<feature type="domain" description="ABC transporter" evidence="6">
    <location>
        <begin position="2"/>
        <end position="234"/>
    </location>
</feature>
<comment type="caution">
    <text evidence="7">The sequence shown here is derived from an EMBL/GenBank/DDBJ whole genome shotgun (WGS) entry which is preliminary data.</text>
</comment>
<sequence length="237" mass="25874">MLRLEGLKASYGSIMAVKGIDIHIPEGKIVALLGSNGAGKTSTLKAISGVLPVDQGRIEFKGESLLNLKPEKIAQKGIVQSPEGRQIFVSLTVAENLRVGAFNERRKDIIQKRLKFVYDIFPRLLERQNQVAGTLSGGEQQMLAIGRALMANPEVLLLDEPSLGLAPLIVKDIFSIIERLNQQGVTILIVEQNALQTLKIADYAYVLETGRVIMQGKGSDLLQDERVIEAYLGGNKS</sequence>
<evidence type="ECO:0000256" key="4">
    <source>
        <dbReference type="ARBA" id="ARBA00022840"/>
    </source>
</evidence>
<dbReference type="PROSITE" id="PS00211">
    <property type="entry name" value="ABC_TRANSPORTER_1"/>
    <property type="match status" value="1"/>
</dbReference>
<protein>
    <submittedName>
        <fullName evidence="7">ABC transporter ATP-binding protein</fullName>
    </submittedName>
</protein>
<keyword evidence="5" id="KW-0029">Amino-acid transport</keyword>
<dbReference type="InterPro" id="IPR003593">
    <property type="entry name" value="AAA+_ATPase"/>
</dbReference>
<keyword evidence="2" id="KW-0813">Transport</keyword>
<dbReference type="Pfam" id="PF00005">
    <property type="entry name" value="ABC_tran"/>
    <property type="match status" value="1"/>
</dbReference>
<dbReference type="SUPFAM" id="SSF52540">
    <property type="entry name" value="P-loop containing nucleoside triphosphate hydrolases"/>
    <property type="match status" value="1"/>
</dbReference>
<name>A0ABR9ZRF5_9FIRM</name>
<dbReference type="PROSITE" id="PS50893">
    <property type="entry name" value="ABC_TRANSPORTER_2"/>
    <property type="match status" value="1"/>
</dbReference>
<gene>
    <name evidence="7" type="ORF">ISU02_07915</name>
</gene>